<feature type="non-terminal residue" evidence="1">
    <location>
        <position position="1"/>
    </location>
</feature>
<dbReference type="SUPFAM" id="SSF56112">
    <property type="entry name" value="Protein kinase-like (PK-like)"/>
    <property type="match status" value="1"/>
</dbReference>
<dbReference type="HOGENOM" id="CLU_150184_0_0_1"/>
<reference evidence="1 2" key="1">
    <citation type="submission" date="2014-04" db="EMBL/GenBank/DDBJ databases">
        <title>Evolutionary Origins and Diversification of the Mycorrhizal Mutualists.</title>
        <authorList>
            <consortium name="DOE Joint Genome Institute"/>
            <consortium name="Mycorrhizal Genomics Consortium"/>
            <person name="Kohler A."/>
            <person name="Kuo A."/>
            <person name="Nagy L.G."/>
            <person name="Floudas D."/>
            <person name="Copeland A."/>
            <person name="Barry K.W."/>
            <person name="Cichocki N."/>
            <person name="Veneault-Fourrey C."/>
            <person name="LaButti K."/>
            <person name="Lindquist E.A."/>
            <person name="Lipzen A."/>
            <person name="Lundell T."/>
            <person name="Morin E."/>
            <person name="Murat C."/>
            <person name="Riley R."/>
            <person name="Ohm R."/>
            <person name="Sun H."/>
            <person name="Tunlid A."/>
            <person name="Henrissat B."/>
            <person name="Grigoriev I.V."/>
            <person name="Hibbett D.S."/>
            <person name="Martin F."/>
        </authorList>
    </citation>
    <scope>NUCLEOTIDE SEQUENCE [LARGE SCALE GENOMIC DNA]</scope>
    <source>
        <strain evidence="1 2">MD-312</strain>
    </source>
</reference>
<evidence type="ECO:0000313" key="1">
    <source>
        <dbReference type="EMBL" id="KIJ57567.1"/>
    </source>
</evidence>
<evidence type="ECO:0000313" key="2">
    <source>
        <dbReference type="Proteomes" id="UP000053820"/>
    </source>
</evidence>
<name>A0A0C2KJJ1_9AGAM</name>
<sequence length="149" mass="17260">RRQDFEYLSQPFQDRLLFFCTLPEKRDICVKFELPGGWSMVVMDRLLPEEYLEFYNSTPTASLIGTIRTAPNQLHQEGYVHSNIRDTNIMVSRSNEVKFMLVDFDWAGKIGEVRCPMNVNRGPDLWRPRGAVDAALVMADHDMDMLDSI</sequence>
<proteinExistence type="predicted"/>
<keyword evidence="2" id="KW-1185">Reference proteome</keyword>
<feature type="non-terminal residue" evidence="1">
    <location>
        <position position="149"/>
    </location>
</feature>
<protein>
    <recommendedName>
        <fullName evidence="3">Protein kinase domain-containing protein</fullName>
    </recommendedName>
</protein>
<organism evidence="1 2">
    <name type="scientific">Hydnomerulius pinastri MD-312</name>
    <dbReference type="NCBI Taxonomy" id="994086"/>
    <lineage>
        <taxon>Eukaryota</taxon>
        <taxon>Fungi</taxon>
        <taxon>Dikarya</taxon>
        <taxon>Basidiomycota</taxon>
        <taxon>Agaricomycotina</taxon>
        <taxon>Agaricomycetes</taxon>
        <taxon>Agaricomycetidae</taxon>
        <taxon>Boletales</taxon>
        <taxon>Boletales incertae sedis</taxon>
        <taxon>Leucogyrophana</taxon>
    </lineage>
</organism>
<dbReference type="Gene3D" id="1.10.510.10">
    <property type="entry name" value="Transferase(Phosphotransferase) domain 1"/>
    <property type="match status" value="1"/>
</dbReference>
<dbReference type="OrthoDB" id="4062651at2759"/>
<dbReference type="EMBL" id="KN840261">
    <property type="protein sequence ID" value="KIJ57567.1"/>
    <property type="molecule type" value="Genomic_DNA"/>
</dbReference>
<gene>
    <name evidence="1" type="ORF">HYDPIDRAFT_50055</name>
</gene>
<dbReference type="Proteomes" id="UP000053820">
    <property type="component" value="Unassembled WGS sequence"/>
</dbReference>
<accession>A0A0C2KJJ1</accession>
<dbReference type="InterPro" id="IPR011009">
    <property type="entry name" value="Kinase-like_dom_sf"/>
</dbReference>
<evidence type="ECO:0008006" key="3">
    <source>
        <dbReference type="Google" id="ProtNLM"/>
    </source>
</evidence>
<dbReference type="AlphaFoldDB" id="A0A0C2KJJ1"/>